<gene>
    <name evidence="1" type="ORF">EUGRSUZ_D01045</name>
</gene>
<evidence type="ECO:0000313" key="1">
    <source>
        <dbReference type="EMBL" id="KCW76683.1"/>
    </source>
</evidence>
<dbReference type="EMBL" id="KK198756">
    <property type="protein sequence ID" value="KCW76683.1"/>
    <property type="molecule type" value="Genomic_DNA"/>
</dbReference>
<accession>A0A059CDY8</accession>
<sequence>MEHKVQAKLRISINTEKSCNQPPIFTQRRKVAILQMAMTTKSPLTATLWPVAVNSPKLTVRRNFMGVEIDHKQNLMRSTGCVKP</sequence>
<reference evidence="1" key="1">
    <citation type="submission" date="2013-07" db="EMBL/GenBank/DDBJ databases">
        <title>The genome of Eucalyptus grandis.</title>
        <authorList>
            <person name="Schmutz J."/>
            <person name="Hayes R."/>
            <person name="Myburg A."/>
            <person name="Tuskan G."/>
            <person name="Grattapaglia D."/>
            <person name="Rokhsar D.S."/>
        </authorList>
    </citation>
    <scope>NUCLEOTIDE SEQUENCE</scope>
    <source>
        <tissue evidence="1">Leaf extractions</tissue>
    </source>
</reference>
<dbReference type="AlphaFoldDB" id="A0A059CDY8"/>
<dbReference type="Gramene" id="KCW76683">
    <property type="protein sequence ID" value="KCW76683"/>
    <property type="gene ID" value="EUGRSUZ_D01045"/>
</dbReference>
<organism evidence="1">
    <name type="scientific">Eucalyptus grandis</name>
    <name type="common">Flooded gum</name>
    <dbReference type="NCBI Taxonomy" id="71139"/>
    <lineage>
        <taxon>Eukaryota</taxon>
        <taxon>Viridiplantae</taxon>
        <taxon>Streptophyta</taxon>
        <taxon>Embryophyta</taxon>
        <taxon>Tracheophyta</taxon>
        <taxon>Spermatophyta</taxon>
        <taxon>Magnoliopsida</taxon>
        <taxon>eudicotyledons</taxon>
        <taxon>Gunneridae</taxon>
        <taxon>Pentapetalae</taxon>
        <taxon>rosids</taxon>
        <taxon>malvids</taxon>
        <taxon>Myrtales</taxon>
        <taxon>Myrtaceae</taxon>
        <taxon>Myrtoideae</taxon>
        <taxon>Eucalypteae</taxon>
        <taxon>Eucalyptus</taxon>
    </lineage>
</organism>
<name>A0A059CDY8_EUCGR</name>
<protein>
    <submittedName>
        <fullName evidence="1">Uncharacterized protein</fullName>
    </submittedName>
</protein>
<dbReference type="InParanoid" id="A0A059CDY8"/>
<proteinExistence type="predicted"/>